<sequence>MSLGAQKLPRPRPGQDWDAKKDILQRLYLKENKPLGEIVGIMHHQYLFLATERMYKRQFMKWKWRKYNSEGLRQNHGGDALARSWVEDTLGGKRTVHSPYHQLVLYFSSIGQAIVLGPMYNTLVGTPSGIDAQGSTIFLSRGVILKLWHDSGHISSTSKILSAAGIYPKKPFKASKAFSTKRP</sequence>
<gene>
    <name evidence="2" type="ORF">CGGC5_9763</name>
</gene>
<reference evidence="2" key="1">
    <citation type="submission" date="2012-08" db="EMBL/GenBank/DDBJ databases">
        <title>Genome analysis of Colletotrichum orbiculare and Colletotrichum fructicola.</title>
        <authorList>
            <person name="Gan P.H.P."/>
            <person name="Ikeda K."/>
            <person name="Irieda H."/>
            <person name="Narusaka M."/>
            <person name="O'Connell R.J."/>
            <person name="Narusaka Y."/>
            <person name="Takano Y."/>
            <person name="Kubo Y."/>
            <person name="Shirasu K."/>
        </authorList>
    </citation>
    <scope>NUCLEOTIDE SEQUENCE</scope>
    <source>
        <strain evidence="2">Nara gc5</strain>
    </source>
</reference>
<accession>L2FTW4</accession>
<dbReference type="Pfam" id="PF14420">
    <property type="entry name" value="Clr5"/>
    <property type="match status" value="1"/>
</dbReference>
<organism evidence="2">
    <name type="scientific">Colletotrichum fructicola (strain Nara gc5)</name>
    <name type="common">Anthracnose fungus</name>
    <name type="synonym">Colletotrichum gloeosporioides (strain Nara gc5)</name>
    <dbReference type="NCBI Taxonomy" id="1213859"/>
    <lineage>
        <taxon>Eukaryota</taxon>
        <taxon>Fungi</taxon>
        <taxon>Dikarya</taxon>
        <taxon>Ascomycota</taxon>
        <taxon>Pezizomycotina</taxon>
        <taxon>Sordariomycetes</taxon>
        <taxon>Hypocreomycetidae</taxon>
        <taxon>Glomerellales</taxon>
        <taxon>Glomerellaceae</taxon>
        <taxon>Colletotrichum</taxon>
        <taxon>Colletotrichum gloeosporioides species complex</taxon>
    </lineage>
</organism>
<name>L2FTW4_COLFN</name>
<dbReference type="EMBL" id="KB020827">
    <property type="protein sequence ID" value="ELA29844.1"/>
    <property type="molecule type" value="Genomic_DNA"/>
</dbReference>
<evidence type="ECO:0000259" key="1">
    <source>
        <dbReference type="Pfam" id="PF14420"/>
    </source>
</evidence>
<protein>
    <recommendedName>
        <fullName evidence="1">Clr5 domain-containing protein</fullName>
    </recommendedName>
</protein>
<dbReference type="HOGENOM" id="CLU_1475065_0_0_1"/>
<dbReference type="AlphaFoldDB" id="L2FTW4"/>
<dbReference type="PANTHER" id="PTHR38788:SF3">
    <property type="entry name" value="CLR5 DOMAIN-CONTAINING PROTEIN"/>
    <property type="match status" value="1"/>
</dbReference>
<dbReference type="InterPro" id="IPR025676">
    <property type="entry name" value="Clr5_dom"/>
</dbReference>
<feature type="domain" description="Clr5" evidence="1">
    <location>
        <begin position="15"/>
        <end position="66"/>
    </location>
</feature>
<proteinExistence type="predicted"/>
<dbReference type="PANTHER" id="PTHR38788">
    <property type="entry name" value="CLR5 DOMAIN-CONTAINING PROTEIN"/>
    <property type="match status" value="1"/>
</dbReference>
<evidence type="ECO:0000313" key="2">
    <source>
        <dbReference type="EMBL" id="ELA29844.1"/>
    </source>
</evidence>
<dbReference type="STRING" id="1213859.L2FTW4"/>